<evidence type="ECO:0000256" key="1">
    <source>
        <dbReference type="SAM" id="MobiDB-lite"/>
    </source>
</evidence>
<feature type="compositionally biased region" description="Acidic residues" evidence="1">
    <location>
        <begin position="14"/>
        <end position="25"/>
    </location>
</feature>
<dbReference type="Proteomes" id="UP000325440">
    <property type="component" value="Unassembled WGS sequence"/>
</dbReference>
<dbReference type="AlphaFoldDB" id="A0A5E4MFP5"/>
<evidence type="ECO:0000313" key="2">
    <source>
        <dbReference type="EMBL" id="VVC30335.1"/>
    </source>
</evidence>
<sequence length="117" mass="13042">MFFDAVDEVPALLEEPEDNEDSGENGEEKKEISITRKVLVSELRGAVNEITKVASNARKCPCYNHSLNNFISQTSRVKSIRNLIGVIKETVSYLSTSAKSTVVLRKYVGHQLIGETR</sequence>
<name>A0A5E4MFP5_9HEMI</name>
<gene>
    <name evidence="2" type="ORF">CINCED_3A021804</name>
</gene>
<dbReference type="EMBL" id="CABPRJ010000513">
    <property type="protein sequence ID" value="VVC30335.1"/>
    <property type="molecule type" value="Genomic_DNA"/>
</dbReference>
<feature type="region of interest" description="Disordered" evidence="1">
    <location>
        <begin position="1"/>
        <end position="30"/>
    </location>
</feature>
<reference evidence="2 3" key="1">
    <citation type="submission" date="2019-08" db="EMBL/GenBank/DDBJ databases">
        <authorList>
            <person name="Alioto T."/>
            <person name="Alioto T."/>
            <person name="Gomez Garrido J."/>
        </authorList>
    </citation>
    <scope>NUCLEOTIDE SEQUENCE [LARGE SCALE GENOMIC DNA]</scope>
</reference>
<proteinExistence type="predicted"/>
<protein>
    <submittedName>
        <fullName evidence="2">Uncharacterized protein</fullName>
    </submittedName>
</protein>
<accession>A0A5E4MFP5</accession>
<keyword evidence="3" id="KW-1185">Reference proteome</keyword>
<organism evidence="2 3">
    <name type="scientific">Cinara cedri</name>
    <dbReference type="NCBI Taxonomy" id="506608"/>
    <lineage>
        <taxon>Eukaryota</taxon>
        <taxon>Metazoa</taxon>
        <taxon>Ecdysozoa</taxon>
        <taxon>Arthropoda</taxon>
        <taxon>Hexapoda</taxon>
        <taxon>Insecta</taxon>
        <taxon>Pterygota</taxon>
        <taxon>Neoptera</taxon>
        <taxon>Paraneoptera</taxon>
        <taxon>Hemiptera</taxon>
        <taxon>Sternorrhyncha</taxon>
        <taxon>Aphidomorpha</taxon>
        <taxon>Aphidoidea</taxon>
        <taxon>Aphididae</taxon>
        <taxon>Lachninae</taxon>
        <taxon>Cinara</taxon>
    </lineage>
</organism>
<evidence type="ECO:0000313" key="3">
    <source>
        <dbReference type="Proteomes" id="UP000325440"/>
    </source>
</evidence>
<dbReference type="OrthoDB" id="6628121at2759"/>